<evidence type="ECO:0000313" key="3">
    <source>
        <dbReference type="Proteomes" id="UP000599074"/>
    </source>
</evidence>
<keyword evidence="3" id="KW-1185">Reference proteome</keyword>
<name>A0A8J3TEG3_9ACTN</name>
<proteinExistence type="predicted"/>
<dbReference type="AlphaFoldDB" id="A0A8J3TEG3"/>
<feature type="region of interest" description="Disordered" evidence="1">
    <location>
        <begin position="1"/>
        <end position="44"/>
    </location>
</feature>
<comment type="caution">
    <text evidence="2">The sequence shown here is derived from an EMBL/GenBank/DDBJ whole genome shotgun (WGS) entry which is preliminary data.</text>
</comment>
<sequence length="63" mass="6661">MASAASDSSLGGQSVPDGHLPVTELLSDRAASNSPFGDDQTFPLPVSSLVYLHPTENPWAREH</sequence>
<dbReference type="RefSeq" id="WP_168113983.1">
    <property type="nucleotide sequence ID" value="NZ_BOON01000044.1"/>
</dbReference>
<dbReference type="EMBL" id="BOON01000044">
    <property type="protein sequence ID" value="GII24958.1"/>
    <property type="molecule type" value="Genomic_DNA"/>
</dbReference>
<evidence type="ECO:0000313" key="2">
    <source>
        <dbReference type="EMBL" id="GII24958.1"/>
    </source>
</evidence>
<accession>A0A8J3TEG3</accession>
<feature type="compositionally biased region" description="Polar residues" evidence="1">
    <location>
        <begin position="1"/>
        <end position="12"/>
    </location>
</feature>
<dbReference type="Proteomes" id="UP000599074">
    <property type="component" value="Unassembled WGS sequence"/>
</dbReference>
<reference evidence="2" key="1">
    <citation type="submission" date="2021-01" db="EMBL/GenBank/DDBJ databases">
        <title>Whole genome shotgun sequence of Planosporangium mesophilum NBRC 109066.</title>
        <authorList>
            <person name="Komaki H."/>
            <person name="Tamura T."/>
        </authorList>
    </citation>
    <scope>NUCLEOTIDE SEQUENCE</scope>
    <source>
        <strain evidence="2">NBRC 109066</strain>
    </source>
</reference>
<gene>
    <name evidence="2" type="ORF">Pme01_45550</name>
</gene>
<organism evidence="2 3">
    <name type="scientific">Planosporangium mesophilum</name>
    <dbReference type="NCBI Taxonomy" id="689768"/>
    <lineage>
        <taxon>Bacteria</taxon>
        <taxon>Bacillati</taxon>
        <taxon>Actinomycetota</taxon>
        <taxon>Actinomycetes</taxon>
        <taxon>Micromonosporales</taxon>
        <taxon>Micromonosporaceae</taxon>
        <taxon>Planosporangium</taxon>
    </lineage>
</organism>
<evidence type="ECO:0000256" key="1">
    <source>
        <dbReference type="SAM" id="MobiDB-lite"/>
    </source>
</evidence>
<protein>
    <submittedName>
        <fullName evidence="2">Uncharacterized protein</fullName>
    </submittedName>
</protein>